<dbReference type="HOGENOM" id="CLU_2244361_0_0_11"/>
<accession>A1RCS0</accession>
<proteinExistence type="predicted"/>
<sequence>MADSATPNRAPYVSKPGGPRLRPAPRRQPRTEFPQRPDVSMEFDFFGRELDFPDSAEHDVWSFAADIGKPVVMADVVSHDGRPFRHTNDPNGPGPLSGQVRSRS</sequence>
<evidence type="ECO:0000313" key="3">
    <source>
        <dbReference type="Proteomes" id="UP000000637"/>
    </source>
</evidence>
<dbReference type="KEGG" id="aau:AAur_pTC10160"/>
<organism evidence="2 3">
    <name type="scientific">Paenarthrobacter aurescens (strain TC1)</name>
    <dbReference type="NCBI Taxonomy" id="290340"/>
    <lineage>
        <taxon>Bacteria</taxon>
        <taxon>Bacillati</taxon>
        <taxon>Actinomycetota</taxon>
        <taxon>Actinomycetes</taxon>
        <taxon>Micrococcales</taxon>
        <taxon>Micrococcaceae</taxon>
        <taxon>Paenarthrobacter</taxon>
    </lineage>
</organism>
<evidence type="ECO:0000256" key="1">
    <source>
        <dbReference type="SAM" id="MobiDB-lite"/>
    </source>
</evidence>
<dbReference type="AlphaFoldDB" id="A1RCS0"/>
<feature type="region of interest" description="Disordered" evidence="1">
    <location>
        <begin position="80"/>
        <end position="104"/>
    </location>
</feature>
<reference evidence="2 3" key="1">
    <citation type="journal article" date="2006" name="PLoS Genet.">
        <title>Secrets of soil survival revealed by the genome sequence of Arthrobacter aurescens TC1.</title>
        <authorList>
            <person name="Mongodin E.F."/>
            <person name="Shapir N."/>
            <person name="Daugherty S.C."/>
            <person name="DeBoy R.T."/>
            <person name="Emerson J.B."/>
            <person name="Shvartzbeyn A."/>
            <person name="Radune D."/>
            <person name="Vamathevan J."/>
            <person name="Riggs F."/>
            <person name="Grinberg V."/>
            <person name="Khouri H."/>
            <person name="Wackett L.P."/>
            <person name="Nelson K.E."/>
            <person name="Sadowsky M.J."/>
        </authorList>
    </citation>
    <scope>NUCLEOTIDE SEQUENCE [LARGE SCALE GENOMIC DNA]</scope>
    <source>
        <strain evidence="2 3">TC1</strain>
    </source>
</reference>
<name>A1RCS0_PAEAT</name>
<feature type="region of interest" description="Disordered" evidence="1">
    <location>
        <begin position="1"/>
        <end position="39"/>
    </location>
</feature>
<geneLocation type="plasmid" evidence="2 3">
    <name>pTC1</name>
</geneLocation>
<keyword evidence="3" id="KW-1185">Reference proteome</keyword>
<dbReference type="Proteomes" id="UP000000637">
    <property type="component" value="Plasmid pTC1"/>
</dbReference>
<evidence type="ECO:0000313" key="2">
    <source>
        <dbReference type="EMBL" id="ABM10454.1"/>
    </source>
</evidence>
<protein>
    <submittedName>
        <fullName evidence="2">Uncharacterized protein</fullName>
    </submittedName>
</protein>
<keyword evidence="2" id="KW-0614">Plasmid</keyword>
<gene>
    <name evidence="2" type="ordered locus">AAur_pTC10160</name>
</gene>
<dbReference type="EMBL" id="CP000475">
    <property type="protein sequence ID" value="ABM10454.1"/>
    <property type="molecule type" value="Genomic_DNA"/>
</dbReference>